<proteinExistence type="predicted"/>
<evidence type="ECO:0000313" key="1">
    <source>
        <dbReference type="EMBL" id="KKN39935.1"/>
    </source>
</evidence>
<accession>A0A0F9Q7F5</accession>
<reference evidence="1" key="1">
    <citation type="journal article" date="2015" name="Nature">
        <title>Complex archaea that bridge the gap between prokaryotes and eukaryotes.</title>
        <authorList>
            <person name="Spang A."/>
            <person name="Saw J.H."/>
            <person name="Jorgensen S.L."/>
            <person name="Zaremba-Niedzwiedzka K."/>
            <person name="Martijn J."/>
            <person name="Lind A.E."/>
            <person name="van Eijk R."/>
            <person name="Schleper C."/>
            <person name="Guy L."/>
            <person name="Ettema T.J."/>
        </authorList>
    </citation>
    <scope>NUCLEOTIDE SEQUENCE</scope>
</reference>
<comment type="caution">
    <text evidence="1">The sequence shown here is derived from an EMBL/GenBank/DDBJ whole genome shotgun (WGS) entry which is preliminary data.</text>
</comment>
<protein>
    <submittedName>
        <fullName evidence="1">Uncharacterized protein</fullName>
    </submittedName>
</protein>
<organism evidence="1">
    <name type="scientific">marine sediment metagenome</name>
    <dbReference type="NCBI Taxonomy" id="412755"/>
    <lineage>
        <taxon>unclassified sequences</taxon>
        <taxon>metagenomes</taxon>
        <taxon>ecological metagenomes</taxon>
    </lineage>
</organism>
<dbReference type="AlphaFoldDB" id="A0A0F9Q7F5"/>
<name>A0A0F9Q7F5_9ZZZZ</name>
<dbReference type="EMBL" id="LAZR01001735">
    <property type="protein sequence ID" value="KKN39935.1"/>
    <property type="molecule type" value="Genomic_DNA"/>
</dbReference>
<sequence>MDPNWFNVNVKARIWSGHSDNSHKQGWMYPAGAILAIDEYKGSYQFEEWKVKGDGIADFYAHEGYEQLWIRIEDVSVQPYADPVPNPNPDPVPGDYPSNEVIGRVIRFLFGK</sequence>
<gene>
    <name evidence="1" type="ORF">LCGC14_0738410</name>
</gene>